<dbReference type="Pfam" id="PF20789">
    <property type="entry name" value="4HBT_3C"/>
    <property type="match status" value="1"/>
</dbReference>
<proteinExistence type="predicted"/>
<dbReference type="SUPFAM" id="SSF54637">
    <property type="entry name" value="Thioesterase/thiol ester dehydrase-isomerase"/>
    <property type="match status" value="1"/>
</dbReference>
<gene>
    <name evidence="4" type="ORF">B277_02316</name>
    <name evidence="5" type="ORF">CWN80_01745</name>
</gene>
<reference evidence="5" key="3">
    <citation type="submission" date="2017-11" db="EMBL/GenBank/DDBJ databases">
        <authorList>
            <person name="Seuylemezian A."/>
            <person name="Cooper K."/>
            <person name="Vaishampayan P."/>
        </authorList>
    </citation>
    <scope>NUCLEOTIDE SEQUENCE</scope>
    <source>
        <strain evidence="5">PVAS-1</strain>
    </source>
</reference>
<dbReference type="OrthoDB" id="1413770at2"/>
<accession>K1ETH4</accession>
<evidence type="ECO:0000313" key="7">
    <source>
        <dbReference type="Proteomes" id="UP000288711"/>
    </source>
</evidence>
<evidence type="ECO:0000259" key="3">
    <source>
        <dbReference type="Pfam" id="PF20789"/>
    </source>
</evidence>
<name>K1ETH4_9MICO</name>
<dbReference type="InterPro" id="IPR049449">
    <property type="entry name" value="TesB_ACOT8-like_N"/>
</dbReference>
<dbReference type="InterPro" id="IPR029069">
    <property type="entry name" value="HotDog_dom_sf"/>
</dbReference>
<evidence type="ECO:0000313" key="4">
    <source>
        <dbReference type="EMBL" id="EKA62438.1"/>
    </source>
</evidence>
<keyword evidence="7" id="KW-1185">Reference proteome</keyword>
<sequence length="260" mass="27566">MGSFYRQLDETLPSTAGPWSPHAQHAGPPAALLARAMVRHDPDPATRLADVRLDILGPIPVAPVTVDVEVLRGGRSMQLLQATASVDGRPAAVARAWRVRRAPEDFPRLAGWRGDAPDPVAEPDGQGRLDLPGMHADGYISAIEWRFVDGGVGAGGTAVAWGRQLIPLLPDEEPTPWERALVLADSGGGITMTLDPRRHTYINCDLHVALDRDPEGEWVRMSSQALATPGHGGTVHTGLADVHGDIGIGLQTMVAINAGA</sequence>
<feature type="region of interest" description="Disordered" evidence="1">
    <location>
        <begin position="1"/>
        <end position="27"/>
    </location>
</feature>
<dbReference type="InterPro" id="IPR049450">
    <property type="entry name" value="ACOT8-like_C"/>
</dbReference>
<evidence type="ECO:0000313" key="5">
    <source>
        <dbReference type="EMBL" id="RWU85715.1"/>
    </source>
</evidence>
<dbReference type="STRING" id="1210046.B277_02316"/>
<organism evidence="4 6">
    <name type="scientific">Janibacter hoylei PVAS-1</name>
    <dbReference type="NCBI Taxonomy" id="1210046"/>
    <lineage>
        <taxon>Bacteria</taxon>
        <taxon>Bacillati</taxon>
        <taxon>Actinomycetota</taxon>
        <taxon>Actinomycetes</taxon>
        <taxon>Micrococcales</taxon>
        <taxon>Intrasporangiaceae</taxon>
        <taxon>Janibacter</taxon>
    </lineage>
</organism>
<protein>
    <submittedName>
        <fullName evidence="5">Thioesterase family protein</fullName>
    </submittedName>
</protein>
<reference evidence="4 6" key="2">
    <citation type="journal article" date="2012" name="J. Bacteriol.">
        <title>Genome Sequence of Janibacter hoylei MTCC8307, Isolated from the Stratospheric Air.</title>
        <authorList>
            <person name="Pawar S.P."/>
            <person name="Dhotre D.P."/>
            <person name="Shetty S.A."/>
            <person name="Chowdhury S.P."/>
            <person name="Chaudhari B.L."/>
            <person name="Shouche Y.S."/>
        </authorList>
    </citation>
    <scope>NUCLEOTIDE SEQUENCE [LARGE SCALE GENOMIC DNA]</scope>
    <source>
        <strain evidence="4 6">PVAS-1</strain>
    </source>
</reference>
<comment type="caution">
    <text evidence="4">The sequence shown here is derived from an EMBL/GenBank/DDBJ whole genome shotgun (WGS) entry which is preliminary data.</text>
</comment>
<dbReference type="Pfam" id="PF13622">
    <property type="entry name" value="4HBT_3"/>
    <property type="match status" value="1"/>
</dbReference>
<dbReference type="Gene3D" id="2.40.160.210">
    <property type="entry name" value="Acyl-CoA thioesterase, double hotdog domain"/>
    <property type="match status" value="1"/>
</dbReference>
<evidence type="ECO:0000256" key="1">
    <source>
        <dbReference type="SAM" id="MobiDB-lite"/>
    </source>
</evidence>
<dbReference type="PATRIC" id="fig|1210046.3.peg.451"/>
<reference evidence="5 7" key="1">
    <citation type="journal article" date="2009" name="Int. J. Syst. Evol. Microbiol.">
        <title>Janibacter hoylei sp. nov., Bacillus isronensis sp. nov. and Bacillus aryabhattai sp. nov., isolated from cryotubes used for collecting air from the upper atmosphere.</title>
        <authorList>
            <person name="Shivaji S."/>
            <person name="Chaturvedi P."/>
            <person name="Begum Z."/>
            <person name="Pindi P.K."/>
            <person name="Manorama R."/>
            <person name="Padmanaban D.A."/>
            <person name="Shouche Y.S."/>
            <person name="Pawar S."/>
            <person name="Vaishampayan P."/>
            <person name="Dutt C.B."/>
            <person name="Datta G.N."/>
            <person name="Manchanda R.K."/>
            <person name="Rao U.R."/>
            <person name="Bhargava P.M."/>
            <person name="Narlikar J.V."/>
        </authorList>
    </citation>
    <scope>NUCLEOTIDE SEQUENCE [LARGE SCALE GENOMIC DNA]</scope>
    <source>
        <strain evidence="5 7">PVAS-1</strain>
    </source>
</reference>
<evidence type="ECO:0000313" key="6">
    <source>
        <dbReference type="Proteomes" id="UP000004474"/>
    </source>
</evidence>
<dbReference type="eggNOG" id="COG2050">
    <property type="taxonomic scope" value="Bacteria"/>
</dbReference>
<dbReference type="Proteomes" id="UP000288711">
    <property type="component" value="Unassembled WGS sequence"/>
</dbReference>
<dbReference type="InterPro" id="IPR042171">
    <property type="entry name" value="Acyl-CoA_hotdog"/>
</dbReference>
<feature type="domain" description="Acyl-CoA thioesterase-like N-terminal HotDog" evidence="2">
    <location>
        <begin position="16"/>
        <end position="98"/>
    </location>
</feature>
<dbReference type="RefSeq" id="WP_007924633.1">
    <property type="nucleotide sequence ID" value="NZ_ALWX01000007.1"/>
</dbReference>
<feature type="domain" description="Acyl-CoA thioesterase-like C-terminal" evidence="3">
    <location>
        <begin position="123"/>
        <end position="252"/>
    </location>
</feature>
<evidence type="ECO:0000259" key="2">
    <source>
        <dbReference type="Pfam" id="PF13622"/>
    </source>
</evidence>
<dbReference type="Proteomes" id="UP000004474">
    <property type="component" value="Unassembled WGS sequence"/>
</dbReference>
<dbReference type="AlphaFoldDB" id="K1ETH4"/>
<dbReference type="EMBL" id="PIPF01000001">
    <property type="protein sequence ID" value="RWU85715.1"/>
    <property type="molecule type" value="Genomic_DNA"/>
</dbReference>
<dbReference type="EMBL" id="ALWX01000007">
    <property type="protein sequence ID" value="EKA62438.1"/>
    <property type="molecule type" value="Genomic_DNA"/>
</dbReference>